<dbReference type="AlphaFoldDB" id="A0A0E9QZG9"/>
<sequence length="55" mass="6458">MEMNTGNQIGAVGLQRRQGSDPWSSWPCFLLWPPCTRHFLFTRGRISGYSWIKWT</sequence>
<evidence type="ECO:0000313" key="1">
    <source>
        <dbReference type="EMBL" id="JAH21887.1"/>
    </source>
</evidence>
<proteinExistence type="predicted"/>
<name>A0A0E9QZG9_ANGAN</name>
<organism evidence="1">
    <name type="scientific">Anguilla anguilla</name>
    <name type="common">European freshwater eel</name>
    <name type="synonym">Muraena anguilla</name>
    <dbReference type="NCBI Taxonomy" id="7936"/>
    <lineage>
        <taxon>Eukaryota</taxon>
        <taxon>Metazoa</taxon>
        <taxon>Chordata</taxon>
        <taxon>Craniata</taxon>
        <taxon>Vertebrata</taxon>
        <taxon>Euteleostomi</taxon>
        <taxon>Actinopterygii</taxon>
        <taxon>Neopterygii</taxon>
        <taxon>Teleostei</taxon>
        <taxon>Anguilliformes</taxon>
        <taxon>Anguillidae</taxon>
        <taxon>Anguilla</taxon>
    </lineage>
</organism>
<protein>
    <submittedName>
        <fullName evidence="1">Uncharacterized protein</fullName>
    </submittedName>
</protein>
<reference evidence="1" key="1">
    <citation type="submission" date="2014-11" db="EMBL/GenBank/DDBJ databases">
        <authorList>
            <person name="Amaro Gonzalez C."/>
        </authorList>
    </citation>
    <scope>NUCLEOTIDE SEQUENCE</scope>
</reference>
<reference evidence="1" key="2">
    <citation type="journal article" date="2015" name="Fish Shellfish Immunol.">
        <title>Early steps in the European eel (Anguilla anguilla)-Vibrio vulnificus interaction in the gills: Role of the RtxA13 toxin.</title>
        <authorList>
            <person name="Callol A."/>
            <person name="Pajuelo D."/>
            <person name="Ebbesson L."/>
            <person name="Teles M."/>
            <person name="MacKenzie S."/>
            <person name="Amaro C."/>
        </authorList>
    </citation>
    <scope>NUCLEOTIDE SEQUENCE</scope>
</reference>
<accession>A0A0E9QZG9</accession>
<dbReference type="EMBL" id="GBXM01086690">
    <property type="protein sequence ID" value="JAH21887.1"/>
    <property type="molecule type" value="Transcribed_RNA"/>
</dbReference>